<evidence type="ECO:0008006" key="4">
    <source>
        <dbReference type="Google" id="ProtNLM"/>
    </source>
</evidence>
<reference evidence="2 3" key="1">
    <citation type="submission" date="2019-07" db="EMBL/GenBank/DDBJ databases">
        <title>Whole genome shotgun sequence of Novosphingobium sediminis NBRC 106119.</title>
        <authorList>
            <person name="Hosoyama A."/>
            <person name="Uohara A."/>
            <person name="Ohji S."/>
            <person name="Ichikawa N."/>
        </authorList>
    </citation>
    <scope>NUCLEOTIDE SEQUENCE [LARGE SCALE GENOMIC DNA]</scope>
    <source>
        <strain evidence="2 3">NBRC 106119</strain>
    </source>
</reference>
<dbReference type="OrthoDB" id="327431at2"/>
<protein>
    <recommendedName>
        <fullName evidence="4">Metal-dependent hydrolase</fullName>
    </recommendedName>
</protein>
<feature type="transmembrane region" description="Helical" evidence="1">
    <location>
        <begin position="190"/>
        <end position="206"/>
    </location>
</feature>
<feature type="transmembrane region" description="Helical" evidence="1">
    <location>
        <begin position="21"/>
        <end position="43"/>
    </location>
</feature>
<dbReference type="EMBL" id="BJYR01000004">
    <property type="protein sequence ID" value="GEN98802.1"/>
    <property type="molecule type" value="Genomic_DNA"/>
</dbReference>
<evidence type="ECO:0000313" key="2">
    <source>
        <dbReference type="EMBL" id="GEN98802.1"/>
    </source>
</evidence>
<evidence type="ECO:0000256" key="1">
    <source>
        <dbReference type="SAM" id="Phobius"/>
    </source>
</evidence>
<gene>
    <name evidence="2" type="ORF">NSE01_06350</name>
</gene>
<keyword evidence="1" id="KW-0812">Transmembrane</keyword>
<dbReference type="Proteomes" id="UP000321464">
    <property type="component" value="Unassembled WGS sequence"/>
</dbReference>
<keyword evidence="3" id="KW-1185">Reference proteome</keyword>
<feature type="transmembrane region" description="Helical" evidence="1">
    <location>
        <begin position="63"/>
        <end position="86"/>
    </location>
</feature>
<name>A0A512AGN3_9SPHN</name>
<evidence type="ECO:0000313" key="3">
    <source>
        <dbReference type="Proteomes" id="UP000321464"/>
    </source>
</evidence>
<dbReference type="AlphaFoldDB" id="A0A512AGN3"/>
<proteinExistence type="predicted"/>
<accession>A0A512AGN3</accession>
<feature type="transmembrane region" description="Helical" evidence="1">
    <location>
        <begin position="93"/>
        <end position="111"/>
    </location>
</feature>
<feature type="transmembrane region" description="Helical" evidence="1">
    <location>
        <begin position="159"/>
        <end position="178"/>
    </location>
</feature>
<keyword evidence="1" id="KW-0472">Membrane</keyword>
<organism evidence="2 3">
    <name type="scientific">Novosphingobium sediminis</name>
    <dbReference type="NCBI Taxonomy" id="707214"/>
    <lineage>
        <taxon>Bacteria</taxon>
        <taxon>Pseudomonadati</taxon>
        <taxon>Pseudomonadota</taxon>
        <taxon>Alphaproteobacteria</taxon>
        <taxon>Sphingomonadales</taxon>
        <taxon>Sphingomonadaceae</taxon>
        <taxon>Novosphingobium</taxon>
    </lineage>
</organism>
<dbReference type="RefSeq" id="WP_147158190.1">
    <property type="nucleotide sequence ID" value="NZ_BJYR01000004.1"/>
</dbReference>
<sequence>MFIGHYAPAFIAATHRKAPPLAVLMIGTQLIDFGFFSFALLGIEHFRLVPGATASNWLDLYDMPYTHSLLGSCVWAAGFAAIVWLFTRRPAAAALAAMAVVSHWLVDLLVHRPDLTLAGSPPLLGIGLWNVPMIEKPLELAIAFGGLAFYAASARPKRLPLAVLALVLGLCQTIDWFGPRSTEVTASQPITALAAYSVIALLAVWVQSTRAKRAS</sequence>
<feature type="transmembrane region" description="Helical" evidence="1">
    <location>
        <begin position="131"/>
        <end position="152"/>
    </location>
</feature>
<comment type="caution">
    <text evidence="2">The sequence shown here is derived from an EMBL/GenBank/DDBJ whole genome shotgun (WGS) entry which is preliminary data.</text>
</comment>
<keyword evidence="1" id="KW-1133">Transmembrane helix</keyword>